<reference evidence="1 2" key="1">
    <citation type="submission" date="2019-04" db="EMBL/GenBank/DDBJ databases">
        <authorList>
            <person name="Li J."/>
        </authorList>
    </citation>
    <scope>NUCLEOTIDE SEQUENCE [LARGE SCALE GENOMIC DNA]</scope>
    <source>
        <strain evidence="1 2">CCTCC AB2016182</strain>
    </source>
</reference>
<evidence type="ECO:0000313" key="2">
    <source>
        <dbReference type="Proteomes" id="UP000306223"/>
    </source>
</evidence>
<dbReference type="InterPro" id="IPR036748">
    <property type="entry name" value="MTH938-like_sf"/>
</dbReference>
<dbReference type="EMBL" id="SUNH01000006">
    <property type="protein sequence ID" value="TJZ86081.1"/>
    <property type="molecule type" value="Genomic_DNA"/>
</dbReference>
<gene>
    <name evidence="1" type="ORF">FA740_04080</name>
</gene>
<evidence type="ECO:0008006" key="3">
    <source>
        <dbReference type="Google" id="ProtNLM"/>
    </source>
</evidence>
<dbReference type="RefSeq" id="WP_136855510.1">
    <property type="nucleotide sequence ID" value="NZ_SUNH01000006.1"/>
</dbReference>
<sequence length="118" mass="12439">MPQLIPTDFSGQNAVDSYGPGFFRIGGKVSHGPQVVEGDRVTPWGGLSDDAPLRALAGRVDVLFLGMGEQVALAPQDLIAALSFLGLRVETMTTPTAARTYNVTLSEGRRVACALLPV</sequence>
<dbReference type="CDD" id="cd00248">
    <property type="entry name" value="Mth938-like"/>
    <property type="match status" value="1"/>
</dbReference>
<dbReference type="AlphaFoldDB" id="A0A4U0QV91"/>
<accession>A0A4U0QV91</accession>
<dbReference type="Proteomes" id="UP000306223">
    <property type="component" value="Unassembled WGS sequence"/>
</dbReference>
<dbReference type="PANTHER" id="PTHR21192">
    <property type="entry name" value="NUCLEAR PROTEIN E3-3"/>
    <property type="match status" value="1"/>
</dbReference>
<evidence type="ECO:0000313" key="1">
    <source>
        <dbReference type="EMBL" id="TJZ86081.1"/>
    </source>
</evidence>
<dbReference type="SUPFAM" id="SSF64076">
    <property type="entry name" value="MTH938-like"/>
    <property type="match status" value="1"/>
</dbReference>
<proteinExistence type="predicted"/>
<protein>
    <recommendedName>
        <fullName evidence="3">Mth938-like domain-containing protein</fullName>
    </recommendedName>
</protein>
<dbReference type="Pfam" id="PF04430">
    <property type="entry name" value="DUF498"/>
    <property type="match status" value="1"/>
</dbReference>
<dbReference type="PANTHER" id="PTHR21192:SF2">
    <property type="entry name" value="NADH DEHYDROGENASE [UBIQUINONE] 1 ALPHA SUBCOMPLEX ASSEMBLY FACTOR 3"/>
    <property type="match status" value="1"/>
</dbReference>
<name>A0A4U0QV91_9RHOB</name>
<keyword evidence="2" id="KW-1185">Reference proteome</keyword>
<comment type="caution">
    <text evidence="1">The sequence shown here is derived from an EMBL/GenBank/DDBJ whole genome shotgun (WGS) entry which is preliminary data.</text>
</comment>
<dbReference type="OrthoDB" id="7351393at2"/>
<organism evidence="1 2">
    <name type="scientific">Paracoccus hibiscisoli</name>
    <dbReference type="NCBI Taxonomy" id="2023261"/>
    <lineage>
        <taxon>Bacteria</taxon>
        <taxon>Pseudomonadati</taxon>
        <taxon>Pseudomonadota</taxon>
        <taxon>Alphaproteobacteria</taxon>
        <taxon>Rhodobacterales</taxon>
        <taxon>Paracoccaceae</taxon>
        <taxon>Paracoccus</taxon>
    </lineage>
</organism>
<dbReference type="Gene3D" id="3.40.1230.10">
    <property type="entry name" value="MTH938-like"/>
    <property type="match status" value="1"/>
</dbReference>
<dbReference type="InterPro" id="IPR007523">
    <property type="entry name" value="NDUFAF3/AAMDC"/>
</dbReference>